<dbReference type="EMBL" id="NPCC01000015">
    <property type="protein sequence ID" value="PAE88568.1"/>
    <property type="molecule type" value="Genomic_DNA"/>
</dbReference>
<dbReference type="Gene3D" id="1.20.1740.10">
    <property type="entry name" value="Amino acid/polyamine transporter I"/>
    <property type="match status" value="1"/>
</dbReference>
<comment type="caution">
    <text evidence="8">The sequence shown here is derived from an EMBL/GenBank/DDBJ whole genome shotgun (WGS) entry which is preliminary data.</text>
</comment>
<keyword evidence="3" id="KW-0813">Transport</keyword>
<evidence type="ECO:0000256" key="2">
    <source>
        <dbReference type="ARBA" id="ARBA00007998"/>
    </source>
</evidence>
<gene>
    <name evidence="8" type="ORF">CHH72_13080</name>
</gene>
<dbReference type="OMA" id="LMEIMYL"/>
<evidence type="ECO:0000313" key="9">
    <source>
        <dbReference type="Proteomes" id="UP000216207"/>
    </source>
</evidence>
<comment type="subcellular location">
    <subcellularLocation>
        <location evidence="1">Membrane</location>
        <topology evidence="1">Multi-pass membrane protein</topology>
    </subcellularLocation>
</comment>
<dbReference type="GO" id="GO:0016020">
    <property type="term" value="C:membrane"/>
    <property type="evidence" value="ECO:0007669"/>
    <property type="project" value="UniProtKB-SubCell"/>
</dbReference>
<comment type="similarity">
    <text evidence="2">Belongs to the amino acid-polyamine-organocation (APC) superfamily. Spore germination protein (SGP) (TC 2.A.3.9) family.</text>
</comment>
<accession>A0A268NYR5</accession>
<keyword evidence="4" id="KW-0309">Germination</keyword>
<name>A0A268NYR5_SHOCL</name>
<dbReference type="PANTHER" id="PTHR34975:SF2">
    <property type="entry name" value="SPORE GERMINATION PROTEIN A2"/>
    <property type="match status" value="1"/>
</dbReference>
<evidence type="ECO:0000256" key="1">
    <source>
        <dbReference type="ARBA" id="ARBA00004141"/>
    </source>
</evidence>
<evidence type="ECO:0000256" key="4">
    <source>
        <dbReference type="ARBA" id="ARBA00022544"/>
    </source>
</evidence>
<keyword evidence="6" id="KW-1133">Transmembrane helix</keyword>
<proteinExistence type="inferred from homology"/>
<dbReference type="RefSeq" id="WP_011245510.1">
    <property type="nucleotide sequence ID" value="NZ_BOQQ01000007.1"/>
</dbReference>
<dbReference type="GO" id="GO:0009847">
    <property type="term" value="P:spore germination"/>
    <property type="evidence" value="ECO:0007669"/>
    <property type="project" value="InterPro"/>
</dbReference>
<sequence>MRNTVETFSSRSFATMVLFATVSTAMLGLPGSLSFFIQQDAWLIPIIGSIVGIPIIFLYTLLARWMPSDVIFDMNKRTFGKVIGWLASFFYILFPLIHFPAIMSYAVTFINHFLLPSTPFFVCYLLCLSIIVFGVICGIEAIARTASLCLLFFFVPLTLLIGLTLHDVDIGYIMPIAHSPMAATIEAFAIYMGNVVCNVVIQLSIFPKHITDKKAAEKALWLGYSLGCLILIVFTFLCITVLTPQVVSRDFYPALSLAQRIDVGQFFQRIEATITVIWFISIYFNLLLYFYAILTGIGHLFNLKKNKPLVWPIAMLLLFLGVTYFTSIIEEREFFRFVSIPQSILTGFFLPLFLVAVGLIKRRKKKQPLWPKHAKESTGLPTS</sequence>
<keyword evidence="7" id="KW-0472">Membrane</keyword>
<dbReference type="NCBIfam" id="TIGR00912">
    <property type="entry name" value="2A0309"/>
    <property type="match status" value="1"/>
</dbReference>
<evidence type="ECO:0000256" key="7">
    <source>
        <dbReference type="ARBA" id="ARBA00023136"/>
    </source>
</evidence>
<reference evidence="8 9" key="1">
    <citation type="submission" date="2017-07" db="EMBL/GenBank/DDBJ databases">
        <title>Isolation and whole genome analysis of endospore-forming bacteria from heroin.</title>
        <authorList>
            <person name="Kalinowski J."/>
            <person name="Ahrens B."/>
            <person name="Al-Dilaimi A."/>
            <person name="Winkler A."/>
            <person name="Wibberg D."/>
            <person name="Schleenbecker U."/>
            <person name="Ruckert C."/>
            <person name="Wolfel R."/>
            <person name="Grass G."/>
        </authorList>
    </citation>
    <scope>NUCLEOTIDE SEQUENCE [LARGE SCALE GENOMIC DNA]</scope>
    <source>
        <strain evidence="8 9">7539</strain>
    </source>
</reference>
<evidence type="ECO:0000256" key="3">
    <source>
        <dbReference type="ARBA" id="ARBA00022448"/>
    </source>
</evidence>
<organism evidence="8 9">
    <name type="scientific">Shouchella clausii</name>
    <name type="common">Alkalihalobacillus clausii</name>
    <dbReference type="NCBI Taxonomy" id="79880"/>
    <lineage>
        <taxon>Bacteria</taxon>
        <taxon>Bacillati</taxon>
        <taxon>Bacillota</taxon>
        <taxon>Bacilli</taxon>
        <taxon>Bacillales</taxon>
        <taxon>Bacillaceae</taxon>
        <taxon>Shouchella</taxon>
    </lineage>
</organism>
<evidence type="ECO:0000313" key="8">
    <source>
        <dbReference type="EMBL" id="PAE88568.1"/>
    </source>
</evidence>
<dbReference type="AlphaFoldDB" id="A0A268NYR5"/>
<keyword evidence="5" id="KW-0812">Transmembrane</keyword>
<dbReference type="InterPro" id="IPR004761">
    <property type="entry name" value="Spore_GerAB"/>
</dbReference>
<dbReference type="Proteomes" id="UP000216207">
    <property type="component" value="Unassembled WGS sequence"/>
</dbReference>
<protein>
    <submittedName>
        <fullName evidence="8">Uncharacterized protein</fullName>
    </submittedName>
</protein>
<evidence type="ECO:0000256" key="5">
    <source>
        <dbReference type="ARBA" id="ARBA00022692"/>
    </source>
</evidence>
<dbReference type="Pfam" id="PF03845">
    <property type="entry name" value="Spore_permease"/>
    <property type="match status" value="1"/>
</dbReference>
<dbReference type="PANTHER" id="PTHR34975">
    <property type="entry name" value="SPORE GERMINATION PROTEIN A2"/>
    <property type="match status" value="1"/>
</dbReference>
<evidence type="ECO:0000256" key="6">
    <source>
        <dbReference type="ARBA" id="ARBA00022989"/>
    </source>
</evidence>